<name>A0A9P0I8X6_SPOLI</name>
<dbReference type="EMBL" id="LR824534">
    <property type="protein sequence ID" value="CAH1643224.1"/>
    <property type="molecule type" value="Genomic_DNA"/>
</dbReference>
<accession>A0A9P0I8X6</accession>
<dbReference type="Proteomes" id="UP001153321">
    <property type="component" value="Chromosome 3"/>
</dbReference>
<keyword evidence="2" id="KW-1185">Reference proteome</keyword>
<organism evidence="1 2">
    <name type="scientific">Spodoptera littoralis</name>
    <name type="common">Egyptian cotton leafworm</name>
    <dbReference type="NCBI Taxonomy" id="7109"/>
    <lineage>
        <taxon>Eukaryota</taxon>
        <taxon>Metazoa</taxon>
        <taxon>Ecdysozoa</taxon>
        <taxon>Arthropoda</taxon>
        <taxon>Hexapoda</taxon>
        <taxon>Insecta</taxon>
        <taxon>Pterygota</taxon>
        <taxon>Neoptera</taxon>
        <taxon>Endopterygota</taxon>
        <taxon>Lepidoptera</taxon>
        <taxon>Glossata</taxon>
        <taxon>Ditrysia</taxon>
        <taxon>Noctuoidea</taxon>
        <taxon>Noctuidae</taxon>
        <taxon>Amphipyrinae</taxon>
        <taxon>Spodoptera</taxon>
    </lineage>
</organism>
<protein>
    <submittedName>
        <fullName evidence="1">Uncharacterized protein</fullName>
    </submittedName>
</protein>
<dbReference type="Pfam" id="PF22593">
    <property type="entry name" value="SPMIP11"/>
    <property type="match status" value="1"/>
</dbReference>
<dbReference type="AlphaFoldDB" id="A0A9P0I8X6"/>
<reference evidence="1" key="1">
    <citation type="submission" date="2022-02" db="EMBL/GenBank/DDBJ databases">
        <authorList>
            <person name="King R."/>
        </authorList>
    </citation>
    <scope>NUCLEOTIDE SEQUENCE</scope>
</reference>
<gene>
    <name evidence="1" type="ORF">SPLIT_LOCUS8579</name>
</gene>
<proteinExistence type="predicted"/>
<evidence type="ECO:0000313" key="1">
    <source>
        <dbReference type="EMBL" id="CAH1643224.1"/>
    </source>
</evidence>
<sequence>MDWKWQGETHSKRYALLNYMHDVMIEQYQEPMVKEDVHPLMEKVKQYSTLPKTIQRPDADVIRFIDVYMGRVNGFAYGSTGRFVRMKRKGVIKPTFPCDMYRFPPTTYQEVGWWLHDPALLKTDWYVTSPRFPQPASPNTLILDKARKNNKYATLF</sequence>
<evidence type="ECO:0000313" key="2">
    <source>
        <dbReference type="Proteomes" id="UP001153321"/>
    </source>
</evidence>